<dbReference type="InterPro" id="IPR013785">
    <property type="entry name" value="Aldolase_TIM"/>
</dbReference>
<dbReference type="EMBL" id="JACRSQ010000014">
    <property type="protein sequence ID" value="MBC8543937.1"/>
    <property type="molecule type" value="Genomic_DNA"/>
</dbReference>
<protein>
    <submittedName>
        <fullName evidence="1">Type I 3-dehydroquinate dehydratase</fullName>
    </submittedName>
</protein>
<comment type="caution">
    <text evidence="1">The sequence shown here is derived from an EMBL/GenBank/DDBJ whole genome shotgun (WGS) entry which is preliminary data.</text>
</comment>
<dbReference type="Pfam" id="PF01487">
    <property type="entry name" value="DHquinase_I"/>
    <property type="match status" value="1"/>
</dbReference>
<name>A0A926DUH4_9FIRM</name>
<proteinExistence type="predicted"/>
<reference evidence="1" key="1">
    <citation type="submission" date="2020-08" db="EMBL/GenBank/DDBJ databases">
        <title>Genome public.</title>
        <authorList>
            <person name="Liu C."/>
            <person name="Sun Q."/>
        </authorList>
    </citation>
    <scope>NUCLEOTIDE SEQUENCE</scope>
    <source>
        <strain evidence="1">NSJ-32</strain>
    </source>
</reference>
<evidence type="ECO:0000313" key="2">
    <source>
        <dbReference type="Proteomes" id="UP000657006"/>
    </source>
</evidence>
<dbReference type="SUPFAM" id="SSF51569">
    <property type="entry name" value="Aldolase"/>
    <property type="match status" value="1"/>
</dbReference>
<dbReference type="AlphaFoldDB" id="A0A926DUH4"/>
<dbReference type="GO" id="GO:0003855">
    <property type="term" value="F:3-dehydroquinate dehydratase activity"/>
    <property type="evidence" value="ECO:0007669"/>
    <property type="project" value="InterPro"/>
</dbReference>
<dbReference type="Proteomes" id="UP000657006">
    <property type="component" value="Unassembled WGS sequence"/>
</dbReference>
<evidence type="ECO:0000313" key="1">
    <source>
        <dbReference type="EMBL" id="MBC8543937.1"/>
    </source>
</evidence>
<sequence length="252" mass="28326">MKKTFLNHSNPMLTVMLQCKTPETAIGRIRNANCLGADAYGLQVETLMPEFQNPDTYKKIFTEMQGRPCYVTNYRYAFNQNLTDDELADGIISLAENGATLCDVMGDLFCKHPEELTDNDEAIQKQMQLIERLHSLDAEVLMSSHLYKFAPAEKVLEIAFEQKRRGADIIKIVTAANTMEQQIENLRITNLLKQELGAPFLFLSGGVSSLHRRLGIKLGCSMALCVYEHDALSTASQPLLSIMKIVRDSIDF</sequence>
<dbReference type="InterPro" id="IPR001381">
    <property type="entry name" value="DHquinase_I"/>
</dbReference>
<dbReference type="Gene3D" id="3.20.20.70">
    <property type="entry name" value="Aldolase class I"/>
    <property type="match status" value="1"/>
</dbReference>
<gene>
    <name evidence="1" type="ORF">H8730_10310</name>
</gene>
<accession>A0A926DUH4</accession>
<organism evidence="1 2">
    <name type="scientific">Bianquea renquensis</name>
    <dbReference type="NCBI Taxonomy" id="2763661"/>
    <lineage>
        <taxon>Bacteria</taxon>
        <taxon>Bacillati</taxon>
        <taxon>Bacillota</taxon>
        <taxon>Clostridia</taxon>
        <taxon>Eubacteriales</taxon>
        <taxon>Bianqueaceae</taxon>
        <taxon>Bianquea</taxon>
    </lineage>
</organism>
<dbReference type="RefSeq" id="WP_177716957.1">
    <property type="nucleotide sequence ID" value="NZ_JACRSQ010000014.1"/>
</dbReference>
<keyword evidence="2" id="KW-1185">Reference proteome</keyword>